<dbReference type="SUPFAM" id="SSF49303">
    <property type="entry name" value="beta-Galactosidase/glucuronidase domain"/>
    <property type="match status" value="2"/>
</dbReference>
<keyword evidence="4 8" id="KW-0378">Hydrolase</keyword>
<dbReference type="InterPro" id="IPR006102">
    <property type="entry name" value="Ig-like_GH2"/>
</dbReference>
<keyword evidence="9" id="KW-1185">Reference proteome</keyword>
<dbReference type="Gene3D" id="2.60.40.10">
    <property type="entry name" value="Immunoglobulins"/>
    <property type="match status" value="1"/>
</dbReference>
<dbReference type="Gene3D" id="2.60.120.260">
    <property type="entry name" value="Galactose-binding domain-like"/>
    <property type="match status" value="1"/>
</dbReference>
<dbReference type="InterPro" id="IPR050887">
    <property type="entry name" value="Beta-mannosidase_GH2"/>
</dbReference>
<dbReference type="Proteomes" id="UP000267464">
    <property type="component" value="Unassembled WGS sequence"/>
</dbReference>
<feature type="domain" description="Beta-mannosidase-like galactose-binding" evidence="7">
    <location>
        <begin position="40"/>
        <end position="194"/>
    </location>
</feature>
<dbReference type="PANTHER" id="PTHR43730:SF1">
    <property type="entry name" value="BETA-MANNOSIDASE"/>
    <property type="match status" value="1"/>
</dbReference>
<dbReference type="InterPro" id="IPR008979">
    <property type="entry name" value="Galactose-bd-like_sf"/>
</dbReference>
<dbReference type="InterPro" id="IPR013783">
    <property type="entry name" value="Ig-like_fold"/>
</dbReference>
<organism evidence="8 9">
    <name type="scientific">Piscinibacter terrae</name>
    <dbReference type="NCBI Taxonomy" id="2496871"/>
    <lineage>
        <taxon>Bacteria</taxon>
        <taxon>Pseudomonadati</taxon>
        <taxon>Pseudomonadota</taxon>
        <taxon>Betaproteobacteria</taxon>
        <taxon>Burkholderiales</taxon>
        <taxon>Sphaerotilaceae</taxon>
        <taxon>Piscinibacter</taxon>
    </lineage>
</organism>
<dbReference type="Pfam" id="PF22666">
    <property type="entry name" value="Glyco_hydro_2_N2"/>
    <property type="match status" value="1"/>
</dbReference>
<keyword evidence="5" id="KW-0326">Glycosidase</keyword>
<evidence type="ECO:0000256" key="4">
    <source>
        <dbReference type="ARBA" id="ARBA00022801"/>
    </source>
</evidence>
<reference evidence="8 9" key="2">
    <citation type="submission" date="2018-12" db="EMBL/GenBank/DDBJ databases">
        <title>Rhizobacter gummiphilus sp. nov., a rubber-degrading bacterium isolated from the soil of a botanical garden in Japan.</title>
        <authorList>
            <person name="Shunsuke S.S."/>
        </authorList>
    </citation>
    <scope>NUCLEOTIDE SEQUENCE [LARGE SCALE GENOMIC DNA]</scope>
    <source>
        <strain evidence="8 9">S-16</strain>
    </source>
</reference>
<feature type="domain" description="Glycoside hydrolase family 2 immunoglobulin-like beta-sandwich" evidence="6">
    <location>
        <begin position="209"/>
        <end position="310"/>
    </location>
</feature>
<sequence>MTHRPGRVATHRRERLVRDWELASVPAGSLSDPSQLADTGPHAWVAAQRPGTVAAALRDAGTWSLDHPPRRFDADDWWYRTHFTAPESDDGDEVVLGFDGLATLADVWLNGELLLSSENMFVAHEHEVRSRLRSGRNELVMRFRSLDAALAAKRPRPAWRAPMIEHQQLRWLRTTVLGRTPGWSPPAAAVGPWRDVWIETRSLVDVSHLRMHASVNGTEGVVQVGASIAAHAGQRIDAVVLEVERNGQSYRTLLSREAGTQFAGSLSIDAPALWWPHTHGEPALYGARLSVSLAGRNDPVTVDLGRIGFRTIEADTSQGRFAIRVNGVPVFCRGACWTPLDPVSFSSDRESYTQAIAQVRGAGMNMLRVGGTMVYEDDAFHDACDEQGMLVWQELMFANMDYPTEPAFLASVETEVRQQLGRLQSRPSLAVVCGNSEVEQQAAMWGATRERWAPALFHEHVPSWVRETLPLTAYWPSSAHGGAFPYQGDAGTTSYYGVGAYLRPQDDARRSDLSFATECLAFAHLPDASTITRMPGGESLRVTHPGWKSRTPRDLGAGWDFEDVRDHYLAELFKLDPSRLRYADHGRYLELGRVATGEVMAAAFKEWRRAGSRCGGALVWFLHDLWAGAGWGLLDDQGQPKAAMHILGRVLQPVSLAFTDEGGNGLYLHAVNEQAAPVAASLSIAAYNESAALVGHASQPIALDARSTRGLPVAGFFDGFLDLSAAYRFGPPPAQVVVASLLDKDAKLLAQDFHFPAGFSAQREDDVGLSAAITHRSDEGIELTIHTERLAQHVCVEWPGYAAADNHFHLAPRGARTLLLRGPASGAAHRGSLRALNSRRSISIEDSR</sequence>
<evidence type="ECO:0000259" key="7">
    <source>
        <dbReference type="Pfam" id="PF22666"/>
    </source>
</evidence>
<name>A0A3N7HXJ6_9BURK</name>
<gene>
    <name evidence="8" type="ORF">DZC73_03830</name>
</gene>
<dbReference type="EMBL" id="QUSW01000001">
    <property type="protein sequence ID" value="RQP26176.1"/>
    <property type="molecule type" value="Genomic_DNA"/>
</dbReference>
<dbReference type="OrthoDB" id="9758603at2"/>
<proteinExistence type="inferred from homology"/>
<dbReference type="GO" id="GO:0005975">
    <property type="term" value="P:carbohydrate metabolic process"/>
    <property type="evidence" value="ECO:0007669"/>
    <property type="project" value="InterPro"/>
</dbReference>
<dbReference type="GO" id="GO:0004567">
    <property type="term" value="F:beta-mannosidase activity"/>
    <property type="evidence" value="ECO:0007669"/>
    <property type="project" value="UniProtKB-EC"/>
</dbReference>
<dbReference type="InterPro" id="IPR054593">
    <property type="entry name" value="Beta-mannosidase-like_N2"/>
</dbReference>
<dbReference type="SUPFAM" id="SSF51445">
    <property type="entry name" value="(Trans)glycosidases"/>
    <property type="match status" value="1"/>
</dbReference>
<comment type="catalytic activity">
    <reaction evidence="1">
        <text>Hydrolysis of terminal, non-reducing beta-D-mannose residues in beta-D-mannosides.</text>
        <dbReference type="EC" id="3.2.1.25"/>
    </reaction>
</comment>
<dbReference type="Gene3D" id="3.20.20.80">
    <property type="entry name" value="Glycosidases"/>
    <property type="match status" value="1"/>
</dbReference>
<evidence type="ECO:0000256" key="3">
    <source>
        <dbReference type="ARBA" id="ARBA00012754"/>
    </source>
</evidence>
<comment type="caution">
    <text evidence="8">The sequence shown here is derived from an EMBL/GenBank/DDBJ whole genome shotgun (WGS) entry which is preliminary data.</text>
</comment>
<evidence type="ECO:0000313" key="9">
    <source>
        <dbReference type="Proteomes" id="UP000267464"/>
    </source>
</evidence>
<evidence type="ECO:0000259" key="6">
    <source>
        <dbReference type="Pfam" id="PF00703"/>
    </source>
</evidence>
<evidence type="ECO:0000256" key="1">
    <source>
        <dbReference type="ARBA" id="ARBA00000829"/>
    </source>
</evidence>
<protein>
    <recommendedName>
        <fullName evidence="3">beta-mannosidase</fullName>
        <ecNumber evidence="3">3.2.1.25</ecNumber>
    </recommendedName>
</protein>
<dbReference type="InterPro" id="IPR036156">
    <property type="entry name" value="Beta-gal/glucu_dom_sf"/>
</dbReference>
<dbReference type="PANTHER" id="PTHR43730">
    <property type="entry name" value="BETA-MANNOSIDASE"/>
    <property type="match status" value="1"/>
</dbReference>
<evidence type="ECO:0000256" key="5">
    <source>
        <dbReference type="ARBA" id="ARBA00023295"/>
    </source>
</evidence>
<dbReference type="SUPFAM" id="SSF49785">
    <property type="entry name" value="Galactose-binding domain-like"/>
    <property type="match status" value="1"/>
</dbReference>
<accession>A0A3N7HXJ6</accession>
<evidence type="ECO:0000256" key="2">
    <source>
        <dbReference type="ARBA" id="ARBA00007401"/>
    </source>
</evidence>
<dbReference type="RefSeq" id="WP_124538850.1">
    <property type="nucleotide sequence ID" value="NZ_QUSW01000001.1"/>
</dbReference>
<evidence type="ECO:0000313" key="8">
    <source>
        <dbReference type="EMBL" id="RQP26176.1"/>
    </source>
</evidence>
<reference evidence="8 9" key="1">
    <citation type="submission" date="2018-08" db="EMBL/GenBank/DDBJ databases">
        <authorList>
            <person name="Khan S.A."/>
            <person name="Jeon C.O."/>
            <person name="Chun B.H."/>
            <person name="Jeong S.E."/>
        </authorList>
    </citation>
    <scope>NUCLEOTIDE SEQUENCE [LARGE SCALE GENOMIC DNA]</scope>
    <source>
        <strain evidence="8 9">S-16</strain>
    </source>
</reference>
<dbReference type="EC" id="3.2.1.25" evidence="3"/>
<comment type="similarity">
    <text evidence="2">Belongs to the glycosyl hydrolase 2 family.</text>
</comment>
<dbReference type="Pfam" id="PF00703">
    <property type="entry name" value="Glyco_hydro_2"/>
    <property type="match status" value="1"/>
</dbReference>
<dbReference type="AlphaFoldDB" id="A0A3N7HXJ6"/>
<dbReference type="GO" id="GO:0006516">
    <property type="term" value="P:glycoprotein catabolic process"/>
    <property type="evidence" value="ECO:0007669"/>
    <property type="project" value="TreeGrafter"/>
</dbReference>
<dbReference type="InterPro" id="IPR017853">
    <property type="entry name" value="GH"/>
</dbReference>